<keyword evidence="8" id="KW-0630">Potassium</keyword>
<feature type="active site" description="Proton acceptor" evidence="11">
    <location>
        <position position="388"/>
    </location>
</feature>
<dbReference type="InterPro" id="IPR020615">
    <property type="entry name" value="Thiolase_acyl_enz_int_AS"/>
</dbReference>
<organism evidence="15">
    <name type="scientific">Stygiella incarcerata</name>
    <dbReference type="NCBI Taxonomy" id="1712417"/>
    <lineage>
        <taxon>Eukaryota</taxon>
        <taxon>Discoba</taxon>
        <taxon>Jakobida</taxon>
        <taxon>Andalucina</taxon>
        <taxon>Stygiellidae</taxon>
        <taxon>Stygiella</taxon>
    </lineage>
</organism>
<dbReference type="CDD" id="cd00751">
    <property type="entry name" value="thiolase"/>
    <property type="match status" value="1"/>
</dbReference>
<evidence type="ECO:0000256" key="6">
    <source>
        <dbReference type="ARBA" id="ARBA00022723"/>
    </source>
</evidence>
<dbReference type="GO" id="GO:0005739">
    <property type="term" value="C:mitochondrion"/>
    <property type="evidence" value="ECO:0007669"/>
    <property type="project" value="UniProtKB-SubCell"/>
</dbReference>
<dbReference type="Gene3D" id="3.40.47.10">
    <property type="match status" value="1"/>
</dbReference>
<comment type="subcellular location">
    <subcellularLocation>
        <location evidence="1">Mitochondrion</location>
    </subcellularLocation>
</comment>
<dbReference type="NCBIfam" id="TIGR01930">
    <property type="entry name" value="AcCoA-C-Actrans"/>
    <property type="match status" value="1"/>
</dbReference>
<dbReference type="PROSITE" id="PS00099">
    <property type="entry name" value="THIOLASE_3"/>
    <property type="match status" value="1"/>
</dbReference>
<keyword evidence="7" id="KW-0809">Transit peptide</keyword>
<reference evidence="15" key="1">
    <citation type="journal article" date="2016" name="Mol. Biol. Evol.">
        <title>Novel hydrogenosomes in the microaerophilic jakobid Stygiella incarcerata.</title>
        <authorList>
            <person name="Leger M.M."/>
            <person name="Eme L."/>
            <person name="Hug L.A."/>
            <person name="Roger A.J."/>
        </authorList>
    </citation>
    <scope>NUCLEOTIDE SEQUENCE</scope>
</reference>
<dbReference type="Pfam" id="PF00108">
    <property type="entry name" value="Thiolase_N"/>
    <property type="match status" value="1"/>
</dbReference>
<evidence type="ECO:0000256" key="1">
    <source>
        <dbReference type="ARBA" id="ARBA00004173"/>
    </source>
</evidence>
<evidence type="ECO:0000256" key="8">
    <source>
        <dbReference type="ARBA" id="ARBA00022958"/>
    </source>
</evidence>
<evidence type="ECO:0000256" key="2">
    <source>
        <dbReference type="ARBA" id="ARBA00010982"/>
    </source>
</evidence>
<keyword evidence="10 12" id="KW-0012">Acyltransferase</keyword>
<dbReference type="InterPro" id="IPR020610">
    <property type="entry name" value="Thiolase_AS"/>
</dbReference>
<evidence type="ECO:0000256" key="3">
    <source>
        <dbReference type="ARBA" id="ARBA00011881"/>
    </source>
</evidence>
<evidence type="ECO:0000256" key="10">
    <source>
        <dbReference type="ARBA" id="ARBA00023315"/>
    </source>
</evidence>
<dbReference type="InterPro" id="IPR020617">
    <property type="entry name" value="Thiolase_C"/>
</dbReference>
<protein>
    <recommendedName>
        <fullName evidence="4">acetyl-CoA C-acetyltransferase</fullName>
        <ecNumber evidence="4">2.3.1.9</ecNumber>
    </recommendedName>
</protein>
<dbReference type="InterPro" id="IPR020613">
    <property type="entry name" value="Thiolase_CS"/>
</dbReference>
<evidence type="ECO:0000256" key="7">
    <source>
        <dbReference type="ARBA" id="ARBA00022946"/>
    </source>
</evidence>
<dbReference type="InterPro" id="IPR020616">
    <property type="entry name" value="Thiolase_N"/>
</dbReference>
<feature type="active site" description="Proton acceptor" evidence="11">
    <location>
        <position position="358"/>
    </location>
</feature>
<gene>
    <name evidence="15" type="primary">ACAT</name>
</gene>
<accession>A0A192ZIR0</accession>
<dbReference type="EMBL" id="KT984592">
    <property type="protein sequence ID" value="ANM86812.1"/>
    <property type="molecule type" value="mRNA"/>
</dbReference>
<dbReference type="InterPro" id="IPR016039">
    <property type="entry name" value="Thiolase-like"/>
</dbReference>
<sequence>MFRRALSSSLREAVIVSAVRTPIGCISGALSSFTATQLGALTIRAALEKCGLSKSEVDEVYMGNVVTAGEGQAPARQAAMFADLPNTVPASTINKVCASGMKAVMLAAQNIMTGQAECMVAGGMESMSNIPYYVKKARMGYRYGNGVFEDGILTDGLTDVYSQKHMGTFGDLCAEKYGITREDQDLFARTSYERAIDATKKGLFKQEVVPVSVIKKKGKPPVVVSEDEELGRVQFDKFATLRPAFGKKGTVTAANASSLNDGASSLIVVSREKAERSGLKPLARIVGFADAAHEPEWFTTAPQLATKKLLKRVGMSIKDIDLFEFNEAFSVVGIVNSRILDIDMAKVNVYGGAVAIGHPIGCSGARILTTLLHALIQEDKHIGLAAICNGGGGAGAMMIERLA</sequence>
<evidence type="ECO:0000256" key="5">
    <source>
        <dbReference type="ARBA" id="ARBA00022679"/>
    </source>
</evidence>
<comment type="subunit">
    <text evidence="3">Homotetramer.</text>
</comment>
<dbReference type="PROSITE" id="PS00098">
    <property type="entry name" value="THIOLASE_1"/>
    <property type="match status" value="1"/>
</dbReference>
<evidence type="ECO:0000256" key="11">
    <source>
        <dbReference type="PIRSR" id="PIRSR000429-1"/>
    </source>
</evidence>
<dbReference type="FunFam" id="3.40.47.10:FF:000007">
    <property type="entry name" value="acetyl-CoA acetyltransferase, mitochondrial"/>
    <property type="match status" value="1"/>
</dbReference>
<keyword evidence="6" id="KW-0479">Metal-binding</keyword>
<dbReference type="GO" id="GO:0006635">
    <property type="term" value="P:fatty acid beta-oxidation"/>
    <property type="evidence" value="ECO:0007669"/>
    <property type="project" value="TreeGrafter"/>
</dbReference>
<dbReference type="PROSITE" id="PS00737">
    <property type="entry name" value="THIOLASE_2"/>
    <property type="match status" value="1"/>
</dbReference>
<dbReference type="PANTHER" id="PTHR18919:SF156">
    <property type="entry name" value="ACETYL-COA ACETYLTRANSFERASE, MITOCHONDRIAL"/>
    <property type="match status" value="1"/>
</dbReference>
<evidence type="ECO:0000259" key="14">
    <source>
        <dbReference type="Pfam" id="PF02803"/>
    </source>
</evidence>
<feature type="active site" description="Acyl-thioester intermediate" evidence="11">
    <location>
        <position position="97"/>
    </location>
</feature>
<dbReference type="SUPFAM" id="SSF53901">
    <property type="entry name" value="Thiolase-like"/>
    <property type="match status" value="2"/>
</dbReference>
<keyword evidence="5 12" id="KW-0808">Transferase</keyword>
<dbReference type="AlphaFoldDB" id="A0A192ZIR0"/>
<feature type="domain" description="Thiolase C-terminal" evidence="14">
    <location>
        <begin position="279"/>
        <end position="401"/>
    </location>
</feature>
<evidence type="ECO:0000256" key="4">
    <source>
        <dbReference type="ARBA" id="ARBA00012705"/>
    </source>
</evidence>
<name>A0A192ZIR0_9EUKA</name>
<dbReference type="EC" id="2.3.1.9" evidence="4"/>
<comment type="similarity">
    <text evidence="2 12">Belongs to the thiolase-like superfamily. Thiolase family.</text>
</comment>
<feature type="domain" description="Thiolase N-terminal" evidence="13">
    <location>
        <begin position="14"/>
        <end position="271"/>
    </location>
</feature>
<dbReference type="InterPro" id="IPR002155">
    <property type="entry name" value="Thiolase"/>
</dbReference>
<dbReference type="PANTHER" id="PTHR18919">
    <property type="entry name" value="ACETYL-COA C-ACYLTRANSFERASE"/>
    <property type="match status" value="1"/>
</dbReference>
<keyword evidence="9" id="KW-0496">Mitochondrion</keyword>
<evidence type="ECO:0000256" key="9">
    <source>
        <dbReference type="ARBA" id="ARBA00023128"/>
    </source>
</evidence>
<dbReference type="GO" id="GO:0003985">
    <property type="term" value="F:acetyl-CoA C-acetyltransferase activity"/>
    <property type="evidence" value="ECO:0007669"/>
    <property type="project" value="UniProtKB-EC"/>
</dbReference>
<dbReference type="Pfam" id="PF02803">
    <property type="entry name" value="Thiolase_C"/>
    <property type="match status" value="1"/>
</dbReference>
<proteinExistence type="evidence at transcript level"/>
<dbReference type="GO" id="GO:0046872">
    <property type="term" value="F:metal ion binding"/>
    <property type="evidence" value="ECO:0007669"/>
    <property type="project" value="UniProtKB-KW"/>
</dbReference>
<dbReference type="PIRSF" id="PIRSF000429">
    <property type="entry name" value="Ac-CoA_Ac_transf"/>
    <property type="match status" value="1"/>
</dbReference>
<evidence type="ECO:0000256" key="12">
    <source>
        <dbReference type="RuleBase" id="RU003557"/>
    </source>
</evidence>
<evidence type="ECO:0000259" key="13">
    <source>
        <dbReference type="Pfam" id="PF00108"/>
    </source>
</evidence>
<evidence type="ECO:0000313" key="15">
    <source>
        <dbReference type="EMBL" id="ANM86812.1"/>
    </source>
</evidence>